<accession>A0A2V1MXP3</accession>
<dbReference type="NCBIfam" id="TIGR01252">
    <property type="entry name" value="acetolac_decarb"/>
    <property type="match status" value="1"/>
</dbReference>
<dbReference type="PIRSF" id="PIRSF001332">
    <property type="entry name" value="Acetolac_decarb"/>
    <property type="match status" value="1"/>
</dbReference>
<dbReference type="CDD" id="cd17299">
    <property type="entry name" value="acetolactate_decarboxylase"/>
    <property type="match status" value="1"/>
</dbReference>
<comment type="catalytic activity">
    <reaction evidence="1 9">
        <text>(2S)-2-acetolactate + H(+) = (R)-acetoin + CO2</text>
        <dbReference type="Rhea" id="RHEA:21580"/>
        <dbReference type="ChEBI" id="CHEBI:15378"/>
        <dbReference type="ChEBI" id="CHEBI:15686"/>
        <dbReference type="ChEBI" id="CHEBI:16526"/>
        <dbReference type="ChEBI" id="CHEBI:58476"/>
        <dbReference type="EC" id="4.1.1.5"/>
    </reaction>
</comment>
<dbReference type="SUPFAM" id="SSF117856">
    <property type="entry name" value="AF0104/ALDC/Ptd012-like"/>
    <property type="match status" value="1"/>
</dbReference>
<dbReference type="RefSeq" id="WP_109250668.1">
    <property type="nucleotide sequence ID" value="NZ_QCXQ01000003.1"/>
</dbReference>
<evidence type="ECO:0000313" key="11">
    <source>
        <dbReference type="Proteomes" id="UP000245080"/>
    </source>
</evidence>
<evidence type="ECO:0000256" key="8">
    <source>
        <dbReference type="ARBA" id="ARBA00023239"/>
    </source>
</evidence>
<evidence type="ECO:0000256" key="5">
    <source>
        <dbReference type="ARBA" id="ARBA00020164"/>
    </source>
</evidence>
<evidence type="ECO:0000256" key="7">
    <source>
        <dbReference type="ARBA" id="ARBA00023061"/>
    </source>
</evidence>
<gene>
    <name evidence="10" type="primary">budA</name>
    <name evidence="10" type="ORF">DCM90_07065</name>
</gene>
<reference evidence="10 11" key="1">
    <citation type="journal article" date="2018" name="Int. J. Syst. Evol. Microbiol.">
        <title>Lactobacillus bambusae sp. nov., isolated from a traditional fermented Ma-bamboo shoots of Taiwan.</title>
        <authorList>
            <person name="Wang L.-T."/>
        </authorList>
    </citation>
    <scope>NUCLEOTIDE SEQUENCE [LARGE SCALE GENOMIC DNA]</scope>
    <source>
        <strain evidence="10 11">BS-W1</strain>
    </source>
</reference>
<protein>
    <recommendedName>
        <fullName evidence="5 9">Alpha-acetolactate decarboxylase</fullName>
        <ecNumber evidence="4 9">4.1.1.5</ecNumber>
    </recommendedName>
</protein>
<proteinExistence type="inferred from homology"/>
<dbReference type="GO" id="GO:0047605">
    <property type="term" value="F:acetolactate decarboxylase activity"/>
    <property type="evidence" value="ECO:0007669"/>
    <property type="project" value="UniProtKB-UniRule"/>
</dbReference>
<keyword evidence="11" id="KW-1185">Reference proteome</keyword>
<dbReference type="Gene3D" id="3.30.1330.80">
    <property type="entry name" value="Hypothetical protein, similar to alpha- acetolactate decarboxylase, domain 2"/>
    <property type="match status" value="2"/>
</dbReference>
<evidence type="ECO:0000256" key="9">
    <source>
        <dbReference type="PIRNR" id="PIRNR001332"/>
    </source>
</evidence>
<evidence type="ECO:0000256" key="1">
    <source>
        <dbReference type="ARBA" id="ARBA00001784"/>
    </source>
</evidence>
<evidence type="ECO:0000256" key="6">
    <source>
        <dbReference type="ARBA" id="ARBA00022793"/>
    </source>
</evidence>
<dbReference type="EC" id="4.1.1.5" evidence="4 9"/>
<evidence type="ECO:0000256" key="3">
    <source>
        <dbReference type="ARBA" id="ARBA00007106"/>
    </source>
</evidence>
<keyword evidence="7 9" id="KW-0005">Acetoin biosynthesis</keyword>
<dbReference type="GO" id="GO:0045151">
    <property type="term" value="P:acetoin biosynthetic process"/>
    <property type="evidence" value="ECO:0007669"/>
    <property type="project" value="UniProtKB-UniRule"/>
</dbReference>
<evidence type="ECO:0000313" key="10">
    <source>
        <dbReference type="EMBL" id="PWF99813.1"/>
    </source>
</evidence>
<organism evidence="10 11">
    <name type="scientific">Levilactobacillus bambusae</name>
    <dbReference type="NCBI Taxonomy" id="2024736"/>
    <lineage>
        <taxon>Bacteria</taxon>
        <taxon>Bacillati</taxon>
        <taxon>Bacillota</taxon>
        <taxon>Bacilli</taxon>
        <taxon>Lactobacillales</taxon>
        <taxon>Lactobacillaceae</taxon>
        <taxon>Levilactobacillus</taxon>
    </lineage>
</organism>
<comment type="caution">
    <text evidence="10">The sequence shown here is derived from an EMBL/GenBank/DDBJ whole genome shotgun (WGS) entry which is preliminary data.</text>
</comment>
<dbReference type="PANTHER" id="PTHR35524:SF1">
    <property type="entry name" value="ALPHA-ACETOLACTATE DECARBOXYLASE"/>
    <property type="match status" value="1"/>
</dbReference>
<name>A0A2V1MXP3_9LACO</name>
<comment type="similarity">
    <text evidence="3 9">Belongs to the alpha-acetolactate decarboxylase family.</text>
</comment>
<dbReference type="Pfam" id="PF03306">
    <property type="entry name" value="AAL_decarboxy"/>
    <property type="match status" value="1"/>
</dbReference>
<dbReference type="Proteomes" id="UP000245080">
    <property type="component" value="Unassembled WGS sequence"/>
</dbReference>
<dbReference type="UniPathway" id="UPA00626">
    <property type="reaction ID" value="UER00678"/>
</dbReference>
<dbReference type="OrthoDB" id="8612680at2"/>
<keyword evidence="6 9" id="KW-0210">Decarboxylase</keyword>
<keyword evidence="8 9" id="KW-0456">Lyase</keyword>
<dbReference type="AlphaFoldDB" id="A0A2V1MXP3"/>
<comment type="pathway">
    <text evidence="2 9">Polyol metabolism; (R,R)-butane-2,3-diol biosynthesis; (R,R)-butane-2,3-diol from pyruvate: step 2/3.</text>
</comment>
<dbReference type="InterPro" id="IPR005128">
    <property type="entry name" value="Acetolactate_a_deCO2ase"/>
</dbReference>
<dbReference type="EMBL" id="QCXQ01000003">
    <property type="protein sequence ID" value="PWF99813.1"/>
    <property type="molecule type" value="Genomic_DNA"/>
</dbReference>
<evidence type="ECO:0000256" key="2">
    <source>
        <dbReference type="ARBA" id="ARBA00005170"/>
    </source>
</evidence>
<sequence length="236" mass="25419">MSKTTILYQHGTLALLVPGLFRGTMRMGDLLTHGDTGIGTGEGLDGELLILDGTPYQVTSDGVVHVVDDEFLLPFASVHHAAFKPLMTVEDVSADDLEALILEQGHFANTFFAVTVKGTFTCMTTRAVARNMAPDATLASAAENQSQFVADHVSGTLLSYYSPELFNGAAVGGFHAHFLTEDQSMGGHVLQYDVEKADVAIQLFDTLEQHLPTSDPDFMAHDFSNDDVNGVIKKAE</sequence>
<dbReference type="PANTHER" id="PTHR35524">
    <property type="entry name" value="ALPHA-ACETOLACTATE DECARBOXYLASE"/>
    <property type="match status" value="1"/>
</dbReference>
<evidence type="ECO:0000256" key="4">
    <source>
        <dbReference type="ARBA" id="ARBA00013204"/>
    </source>
</evidence>